<feature type="compositionally biased region" description="Basic and acidic residues" evidence="1">
    <location>
        <begin position="355"/>
        <end position="364"/>
    </location>
</feature>
<feature type="compositionally biased region" description="Pro residues" evidence="1">
    <location>
        <begin position="222"/>
        <end position="231"/>
    </location>
</feature>
<gene>
    <name evidence="2" type="ORF">DSTB1V02_LOCUS12406</name>
</gene>
<name>A0A7R9AEM7_9CRUS</name>
<dbReference type="EMBL" id="CAJPEV010004669">
    <property type="protein sequence ID" value="CAG0902146.1"/>
    <property type="molecule type" value="Genomic_DNA"/>
</dbReference>
<dbReference type="AlphaFoldDB" id="A0A7R9AEM7"/>
<dbReference type="EMBL" id="LR904186">
    <property type="protein sequence ID" value="CAD7252649.1"/>
    <property type="molecule type" value="Genomic_DNA"/>
</dbReference>
<evidence type="ECO:0000256" key="1">
    <source>
        <dbReference type="SAM" id="MobiDB-lite"/>
    </source>
</evidence>
<keyword evidence="3" id="KW-1185">Reference proteome</keyword>
<organism evidence="2">
    <name type="scientific">Darwinula stevensoni</name>
    <dbReference type="NCBI Taxonomy" id="69355"/>
    <lineage>
        <taxon>Eukaryota</taxon>
        <taxon>Metazoa</taxon>
        <taxon>Ecdysozoa</taxon>
        <taxon>Arthropoda</taxon>
        <taxon>Crustacea</taxon>
        <taxon>Oligostraca</taxon>
        <taxon>Ostracoda</taxon>
        <taxon>Podocopa</taxon>
        <taxon>Podocopida</taxon>
        <taxon>Darwinulocopina</taxon>
        <taxon>Darwinuloidea</taxon>
        <taxon>Darwinulidae</taxon>
        <taxon>Darwinula</taxon>
    </lineage>
</organism>
<feature type="compositionally biased region" description="Acidic residues" evidence="1">
    <location>
        <begin position="518"/>
        <end position="532"/>
    </location>
</feature>
<feature type="region of interest" description="Disordered" evidence="1">
    <location>
        <begin position="497"/>
        <end position="535"/>
    </location>
</feature>
<feature type="compositionally biased region" description="Polar residues" evidence="1">
    <location>
        <begin position="428"/>
        <end position="438"/>
    </location>
</feature>
<protein>
    <submittedName>
        <fullName evidence="2">Uncharacterized protein</fullName>
    </submittedName>
</protein>
<proteinExistence type="predicted"/>
<feature type="region of interest" description="Disordered" evidence="1">
    <location>
        <begin position="277"/>
        <end position="310"/>
    </location>
</feature>
<dbReference type="OrthoDB" id="10691356at2759"/>
<evidence type="ECO:0000313" key="3">
    <source>
        <dbReference type="Proteomes" id="UP000677054"/>
    </source>
</evidence>
<feature type="compositionally biased region" description="Low complexity" evidence="1">
    <location>
        <begin position="29"/>
        <end position="45"/>
    </location>
</feature>
<sequence length="596" mass="65363">MTATGKGFIFPGTSKECEGGGKKCGQYLSGSSFSSDSGVDDLSGSTPEPQPRPSYISPLDAGFRRGIAIGHKSFLHSYYTGDSAEIARVKAGLKETGMRRKEEREEEEGISHPDPGGGQFPRAAGHLDGKGKGKEYKLSVAITPQTVAALASKFNAMIKEQETRSGSPSRLELRLVRFQKRRKNKTAVDQVKRSRSVQDFLHGDHVPRTSLSKSQPDLTQNSPPPPPPPSPGRKFWESKSKIYENVRGMVKNAMKTFESSKTVKKETFLNGWKHTTDVHKFSPASPSKEEENSRVIEGRSEKDNPIPNPSFLWDSVSVKKSLELGNPIPPPRKTKAFLWKRFHSQPSVSPSQFYDDCHVADNPKSDSSSSQYDDIKTESSSYRYEDIKSEGYEDVKGESGYLDAKWMRSSPHGYLKVLGDGSSEETYKGSSSATSTWTPKYDTGDSRTPNYESFGENETESEVVECRNPLVLPARDGLVLARLAVVTDQEESLSYVYDHHAGPDGGSESGERGPSDAGSEEWLDVTDSDEESSNTPAVVLTGAKPTGSILIDDMQMDRWGCCSQSADLLSERERGDVMNVVTSPSPNLFTPLVGIG</sequence>
<feature type="region of interest" description="Disordered" evidence="1">
    <location>
        <begin position="28"/>
        <end position="59"/>
    </location>
</feature>
<feature type="compositionally biased region" description="Basic and acidic residues" evidence="1">
    <location>
        <begin position="287"/>
        <end position="304"/>
    </location>
</feature>
<feature type="region of interest" description="Disordered" evidence="1">
    <location>
        <begin position="346"/>
        <end position="379"/>
    </location>
</feature>
<feature type="compositionally biased region" description="Polar residues" evidence="1">
    <location>
        <begin position="209"/>
        <end position="221"/>
    </location>
</feature>
<dbReference type="Proteomes" id="UP000677054">
    <property type="component" value="Unassembled WGS sequence"/>
</dbReference>
<feature type="region of interest" description="Disordered" evidence="1">
    <location>
        <begin position="96"/>
        <end position="133"/>
    </location>
</feature>
<reference evidence="2" key="1">
    <citation type="submission" date="2020-11" db="EMBL/GenBank/DDBJ databases">
        <authorList>
            <person name="Tran Van P."/>
        </authorList>
    </citation>
    <scope>NUCLEOTIDE SEQUENCE</scope>
</reference>
<accession>A0A7R9AEM7</accession>
<evidence type="ECO:0000313" key="2">
    <source>
        <dbReference type="EMBL" id="CAD7252649.1"/>
    </source>
</evidence>
<feature type="region of interest" description="Disordered" evidence="1">
    <location>
        <begin position="422"/>
        <end position="460"/>
    </location>
</feature>
<feature type="region of interest" description="Disordered" evidence="1">
    <location>
        <begin position="181"/>
        <end position="236"/>
    </location>
</feature>